<keyword evidence="6" id="KW-0732">Signal</keyword>
<accession>A0ABP7HIS0</accession>
<dbReference type="PANTHER" id="PTHR47359">
    <property type="entry name" value="PEPTIDOGLYCAN DL-ENDOPEPTIDASE CWLO"/>
    <property type="match status" value="1"/>
</dbReference>
<evidence type="ECO:0000313" key="8">
    <source>
        <dbReference type="EMBL" id="GAA3789984.1"/>
    </source>
</evidence>
<keyword evidence="9" id="KW-1185">Reference proteome</keyword>
<keyword evidence="3" id="KW-0378">Hydrolase</keyword>
<feature type="coiled-coil region" evidence="5">
    <location>
        <begin position="134"/>
        <end position="200"/>
    </location>
</feature>
<keyword evidence="4" id="KW-0788">Thiol protease</keyword>
<evidence type="ECO:0000256" key="2">
    <source>
        <dbReference type="ARBA" id="ARBA00022670"/>
    </source>
</evidence>
<evidence type="ECO:0000313" key="9">
    <source>
        <dbReference type="Proteomes" id="UP001501009"/>
    </source>
</evidence>
<dbReference type="RefSeq" id="WP_275771487.1">
    <property type="nucleotide sequence ID" value="NZ_BAABDE010000013.1"/>
</dbReference>
<feature type="signal peptide" evidence="6">
    <location>
        <begin position="1"/>
        <end position="35"/>
    </location>
</feature>
<dbReference type="InterPro" id="IPR038765">
    <property type="entry name" value="Papain-like_cys_pep_sf"/>
</dbReference>
<feature type="domain" description="NlpC/P60" evidence="7">
    <location>
        <begin position="229"/>
        <end position="344"/>
    </location>
</feature>
<comment type="similarity">
    <text evidence="1">Belongs to the peptidase C40 family.</text>
</comment>
<feature type="coiled-coil region" evidence="5">
    <location>
        <begin position="43"/>
        <end position="91"/>
    </location>
</feature>
<comment type="caution">
    <text evidence="8">The sequence shown here is derived from an EMBL/GenBank/DDBJ whole genome shotgun (WGS) entry which is preliminary data.</text>
</comment>
<gene>
    <name evidence="8" type="ORF">GCM10022403_025310</name>
</gene>
<dbReference type="PROSITE" id="PS51935">
    <property type="entry name" value="NLPC_P60"/>
    <property type="match status" value="1"/>
</dbReference>
<evidence type="ECO:0000256" key="6">
    <source>
        <dbReference type="SAM" id="SignalP"/>
    </source>
</evidence>
<dbReference type="InterPro" id="IPR000064">
    <property type="entry name" value="NLP_P60_dom"/>
</dbReference>
<keyword evidence="5" id="KW-0175">Coiled coil</keyword>
<dbReference type="Pfam" id="PF00877">
    <property type="entry name" value="NLPC_P60"/>
    <property type="match status" value="1"/>
</dbReference>
<name>A0ABP7HIS0_9ACTN</name>
<organism evidence="8 9">
    <name type="scientific">Streptomyces coacervatus</name>
    <dbReference type="NCBI Taxonomy" id="647381"/>
    <lineage>
        <taxon>Bacteria</taxon>
        <taxon>Bacillati</taxon>
        <taxon>Actinomycetota</taxon>
        <taxon>Actinomycetes</taxon>
        <taxon>Kitasatosporales</taxon>
        <taxon>Streptomycetaceae</taxon>
        <taxon>Streptomyces</taxon>
    </lineage>
</organism>
<dbReference type="Proteomes" id="UP001501009">
    <property type="component" value="Unassembled WGS sequence"/>
</dbReference>
<evidence type="ECO:0000256" key="3">
    <source>
        <dbReference type="ARBA" id="ARBA00022801"/>
    </source>
</evidence>
<evidence type="ECO:0000259" key="7">
    <source>
        <dbReference type="PROSITE" id="PS51935"/>
    </source>
</evidence>
<dbReference type="PANTHER" id="PTHR47359:SF3">
    <property type="entry name" value="NLP_P60 DOMAIN-CONTAINING PROTEIN-RELATED"/>
    <property type="match status" value="1"/>
</dbReference>
<dbReference type="InterPro" id="IPR051794">
    <property type="entry name" value="PG_Endopeptidase_C40"/>
</dbReference>
<evidence type="ECO:0000256" key="4">
    <source>
        <dbReference type="ARBA" id="ARBA00022807"/>
    </source>
</evidence>
<dbReference type="Gene3D" id="3.90.1720.10">
    <property type="entry name" value="endopeptidase domain like (from Nostoc punctiforme)"/>
    <property type="match status" value="1"/>
</dbReference>
<keyword evidence="2" id="KW-0645">Protease</keyword>
<feature type="chain" id="PRO_5046139197" evidence="6">
    <location>
        <begin position="36"/>
        <end position="344"/>
    </location>
</feature>
<evidence type="ECO:0000256" key="5">
    <source>
        <dbReference type="SAM" id="Coils"/>
    </source>
</evidence>
<protein>
    <submittedName>
        <fullName evidence="8">C40 family peptidase</fullName>
    </submittedName>
</protein>
<evidence type="ECO:0000256" key="1">
    <source>
        <dbReference type="ARBA" id="ARBA00007074"/>
    </source>
</evidence>
<dbReference type="SUPFAM" id="SSF54001">
    <property type="entry name" value="Cysteine proteinases"/>
    <property type="match status" value="1"/>
</dbReference>
<sequence>MASHRRPKQPSRARVTVLTTAAAAAVALSAQAANAAPSEKPSKDEVKAKVDKLYEEAEQATEKYNGAKEKQQKLQKEISTIQDNVARGQEELNGLRDSIGLAAAAQYRTGSIDSSLQLFLSSNPNDYLDKASTADQLSAQQVEALKKIQEKQRELAQERAEASDKLKDLASTRTELGKKKKDIQGKLAEAQKLLNSLTASERAALAAADARASRSASQRVDLGNSTAASARAQAAFDAAKTQLGKPYVYGATGTASYDCSGLTSWAYGQAGVSIPRTSQAQANAGTRIYSESQLQVGDLVLFYGDLHHVGLYAGNGMVLHAPRTGTVVRYESIGDMPFQFGVRI</sequence>
<dbReference type="EMBL" id="BAABDE010000013">
    <property type="protein sequence ID" value="GAA3789984.1"/>
    <property type="molecule type" value="Genomic_DNA"/>
</dbReference>
<reference evidence="9" key="1">
    <citation type="journal article" date="2019" name="Int. J. Syst. Evol. Microbiol.">
        <title>The Global Catalogue of Microorganisms (GCM) 10K type strain sequencing project: providing services to taxonomists for standard genome sequencing and annotation.</title>
        <authorList>
            <consortium name="The Broad Institute Genomics Platform"/>
            <consortium name="The Broad Institute Genome Sequencing Center for Infectious Disease"/>
            <person name="Wu L."/>
            <person name="Ma J."/>
        </authorList>
    </citation>
    <scope>NUCLEOTIDE SEQUENCE [LARGE SCALE GENOMIC DNA]</scope>
    <source>
        <strain evidence="9">JCM 17138</strain>
    </source>
</reference>
<proteinExistence type="inferred from homology"/>